<proteinExistence type="predicted"/>
<name>A0A7L5AQA2_9MICO</name>
<protein>
    <submittedName>
        <fullName evidence="1">Uncharacterized protein</fullName>
    </submittedName>
</protein>
<dbReference type="EMBL" id="CP017146">
    <property type="protein sequence ID" value="QHO70549.1"/>
    <property type="molecule type" value="Genomic_DNA"/>
</dbReference>
<dbReference type="AlphaFoldDB" id="A0A7L5AQA2"/>
<organism evidence="1 2">
    <name type="scientific">Marisediminicola antarctica</name>
    <dbReference type="NCBI Taxonomy" id="674079"/>
    <lineage>
        <taxon>Bacteria</taxon>
        <taxon>Bacillati</taxon>
        <taxon>Actinomycetota</taxon>
        <taxon>Actinomycetes</taxon>
        <taxon>Micrococcales</taxon>
        <taxon>Microbacteriaceae</taxon>
        <taxon>Marisediminicola</taxon>
    </lineage>
</organism>
<sequence>MLVCTVLEGVADEGWDAPSLRAGWRVRDVAGDLAWRLDSSALDRVRRVFRAVLLGRGSPASGRRIIAARLGDSDPHEFLRQLRATATDRLARRGPHGVAGLRAAVVDGYDLARSLGRPLAFPGSATGAVALASVLAASTPIKAVARGRALRATDAGWTVGRGPELAGTAESIILFLAGRSGTLPQEGKRPGSAQ</sequence>
<dbReference type="Proteomes" id="UP000464507">
    <property type="component" value="Chromosome"/>
</dbReference>
<keyword evidence="2" id="KW-1185">Reference proteome</keyword>
<reference evidence="1 2" key="1">
    <citation type="submission" date="2016-09" db="EMBL/GenBank/DDBJ databases">
        <title>Complete genome sequence of microbes from the polar regions.</title>
        <authorList>
            <person name="Liao L."/>
            <person name="Chen B."/>
        </authorList>
    </citation>
    <scope>NUCLEOTIDE SEQUENCE [LARGE SCALE GENOMIC DNA]</scope>
    <source>
        <strain evidence="1 2">ZS314</strain>
    </source>
</reference>
<evidence type="ECO:0000313" key="1">
    <source>
        <dbReference type="EMBL" id="QHO70549.1"/>
    </source>
</evidence>
<gene>
    <name evidence="1" type="ORF">BHD05_13715</name>
</gene>
<dbReference type="SUPFAM" id="SSF109854">
    <property type="entry name" value="DinB/YfiT-like putative metalloenzymes"/>
    <property type="match status" value="1"/>
</dbReference>
<dbReference type="KEGG" id="mant:BHD05_13715"/>
<evidence type="ECO:0000313" key="2">
    <source>
        <dbReference type="Proteomes" id="UP000464507"/>
    </source>
</evidence>
<dbReference type="InterPro" id="IPR034660">
    <property type="entry name" value="DinB/YfiT-like"/>
</dbReference>
<accession>A0A7L5AQA2</accession>